<organism evidence="1 2">
    <name type="scientific">Moorena producens 3L</name>
    <dbReference type="NCBI Taxonomy" id="489825"/>
    <lineage>
        <taxon>Bacteria</taxon>
        <taxon>Bacillati</taxon>
        <taxon>Cyanobacteriota</taxon>
        <taxon>Cyanophyceae</taxon>
        <taxon>Coleofasciculales</taxon>
        <taxon>Coleofasciculaceae</taxon>
        <taxon>Moorena</taxon>
    </lineage>
</organism>
<evidence type="ECO:0000313" key="2">
    <source>
        <dbReference type="Proteomes" id="UP000003959"/>
    </source>
</evidence>
<name>F4XSQ9_9CYAN</name>
<protein>
    <submittedName>
        <fullName evidence="1">Uncharacterized protein</fullName>
    </submittedName>
</protein>
<gene>
    <name evidence="1" type="ORF">LYNGBM3L_19330</name>
</gene>
<keyword evidence="2" id="KW-1185">Reference proteome</keyword>
<sequence length="61" mass="7025">MHIQPIPIRFYWSRPLPTLRLILLKLLVGSAYPTDSDPILLVSSTAHPTINRRYLVIKKNS</sequence>
<dbReference type="EMBL" id="GL890924">
    <property type="protein sequence ID" value="EGJ32384.1"/>
    <property type="molecule type" value="Genomic_DNA"/>
</dbReference>
<reference evidence="2" key="1">
    <citation type="journal article" date="2011" name="Proc. Natl. Acad. Sci. U.S.A.">
        <title>Genomic insights into the physiology and ecology of the marine filamentous cyanobacterium Lyngbya majuscula.</title>
        <authorList>
            <person name="Jones A.C."/>
            <person name="Monroe E.A."/>
            <person name="Podell S."/>
            <person name="Hess W.R."/>
            <person name="Klages S."/>
            <person name="Esquenazi E."/>
            <person name="Niessen S."/>
            <person name="Hoover H."/>
            <person name="Rothmann M."/>
            <person name="Lasken R.S."/>
            <person name="Yates J.R.III."/>
            <person name="Reinhardt R."/>
            <person name="Kube M."/>
            <person name="Burkart M.D."/>
            <person name="Allen E.E."/>
            <person name="Dorrestein P.C."/>
            <person name="Gerwick W.H."/>
            <person name="Gerwick L."/>
        </authorList>
    </citation>
    <scope>NUCLEOTIDE SEQUENCE [LARGE SCALE GENOMIC DNA]</scope>
    <source>
        <strain evidence="2">3L</strain>
    </source>
</reference>
<evidence type="ECO:0000313" key="1">
    <source>
        <dbReference type="EMBL" id="EGJ32384.1"/>
    </source>
</evidence>
<accession>F4XSQ9</accession>
<proteinExistence type="predicted"/>
<dbReference type="Proteomes" id="UP000003959">
    <property type="component" value="Unassembled WGS sequence"/>
</dbReference>
<dbReference type="HOGENOM" id="CLU_2917581_0_0_3"/>
<dbReference type="AlphaFoldDB" id="F4XSQ9"/>